<sequence>NILYVKEGAAGDGSSWDKSADLADALKWANEKVDENLWDENSPLQIYVATGTYLPKYSPEDGVVNSENPVNNRDKTFLLVKNVQLYGGFDLENSITELSHQRIIPSVAGGAPANGTILSGDLGASDIDSDNAYHVVLSVGDVGKAVLDGFTIRKGYAKTEEVAFAVRQVNVNRGYGGGMLNLAGSSPKLRNVMIGDHSAVYGGGVYSDQSSPVLSNVILSGNEATTNGGGMYNWDQSSPVLTDVVVSNNTANTNGGG</sequence>
<accession>A0ABW4IE27</accession>
<feature type="non-terminal residue" evidence="1">
    <location>
        <position position="1"/>
    </location>
</feature>
<dbReference type="EMBL" id="JBHUDG010000027">
    <property type="protein sequence ID" value="MFD1631006.1"/>
    <property type="molecule type" value="Genomic_DNA"/>
</dbReference>
<proteinExistence type="predicted"/>
<gene>
    <name evidence="1" type="ORF">ACFSAH_14080</name>
</gene>
<reference evidence="2" key="1">
    <citation type="journal article" date="2019" name="Int. J. Syst. Evol. Microbiol.">
        <title>The Global Catalogue of Microorganisms (GCM) 10K type strain sequencing project: providing services to taxonomists for standard genome sequencing and annotation.</title>
        <authorList>
            <consortium name="The Broad Institute Genomics Platform"/>
            <consortium name="The Broad Institute Genome Sequencing Center for Infectious Disease"/>
            <person name="Wu L."/>
            <person name="Ma J."/>
        </authorList>
    </citation>
    <scope>NUCLEOTIDE SEQUENCE [LARGE SCALE GENOMIC DNA]</scope>
    <source>
        <strain evidence="2">CCUG 53762</strain>
    </source>
</reference>
<evidence type="ECO:0000313" key="1">
    <source>
        <dbReference type="EMBL" id="MFD1631006.1"/>
    </source>
</evidence>
<protein>
    <recommendedName>
        <fullName evidence="3">Right handed beta helix region</fullName>
    </recommendedName>
</protein>
<dbReference type="SUPFAM" id="SSF51126">
    <property type="entry name" value="Pectin lyase-like"/>
    <property type="match status" value="1"/>
</dbReference>
<evidence type="ECO:0008006" key="3">
    <source>
        <dbReference type="Google" id="ProtNLM"/>
    </source>
</evidence>
<dbReference type="InterPro" id="IPR011050">
    <property type="entry name" value="Pectin_lyase_fold/virulence"/>
</dbReference>
<name>A0ABW4IE27_9SPHI</name>
<keyword evidence="2" id="KW-1185">Reference proteome</keyword>
<comment type="caution">
    <text evidence="1">The sequence shown here is derived from an EMBL/GenBank/DDBJ whole genome shotgun (WGS) entry which is preliminary data.</text>
</comment>
<evidence type="ECO:0000313" key="2">
    <source>
        <dbReference type="Proteomes" id="UP001597118"/>
    </source>
</evidence>
<organism evidence="1 2">
    <name type="scientific">Pseudopedobacter beijingensis</name>
    <dbReference type="NCBI Taxonomy" id="1207056"/>
    <lineage>
        <taxon>Bacteria</taxon>
        <taxon>Pseudomonadati</taxon>
        <taxon>Bacteroidota</taxon>
        <taxon>Sphingobacteriia</taxon>
        <taxon>Sphingobacteriales</taxon>
        <taxon>Sphingobacteriaceae</taxon>
        <taxon>Pseudopedobacter</taxon>
    </lineage>
</organism>
<feature type="non-terminal residue" evidence="1">
    <location>
        <position position="257"/>
    </location>
</feature>
<dbReference type="Proteomes" id="UP001597118">
    <property type="component" value="Unassembled WGS sequence"/>
</dbReference>